<evidence type="ECO:0000313" key="3">
    <source>
        <dbReference type="EMBL" id="EFB91949.1"/>
    </source>
</evidence>
<evidence type="ECO:0000259" key="2">
    <source>
        <dbReference type="Pfam" id="PF01970"/>
    </source>
</evidence>
<dbReference type="InterPro" id="IPR002823">
    <property type="entry name" value="DUF112_TM"/>
</dbReference>
<sequence>MFDSMILGLGNILQWNNMLAMCGGTALGLFVGAMPGLSATMAIALLVPMTFAMPPETGITMLASLYMGSMYGGSIAAILIRTPGTPSAAATVMDGYPMASRGEAGHALGISLFASFVGGVVSSIVLLTVAPLLGRVAVMFGPVELTSVAVLGMTIIASLS</sequence>
<name>A0ABP2HXE8_9BACT</name>
<evidence type="ECO:0000256" key="1">
    <source>
        <dbReference type="SAM" id="Phobius"/>
    </source>
</evidence>
<dbReference type="Proteomes" id="UP000006462">
    <property type="component" value="Unassembled WGS sequence"/>
</dbReference>
<accession>A0ABP2HXE8</accession>
<gene>
    <name evidence="3" type="ORF">HMPREF7215_1085</name>
</gene>
<feature type="transmembrane region" description="Helical" evidence="1">
    <location>
        <begin position="21"/>
        <end position="47"/>
    </location>
</feature>
<dbReference type="PANTHER" id="PTHR35342">
    <property type="entry name" value="TRICARBOXYLIC TRANSPORT PROTEIN"/>
    <property type="match status" value="1"/>
</dbReference>
<organism evidence="3 4">
    <name type="scientific">Pyramidobacter piscolens W5455</name>
    <dbReference type="NCBI Taxonomy" id="352165"/>
    <lineage>
        <taxon>Bacteria</taxon>
        <taxon>Thermotogati</taxon>
        <taxon>Synergistota</taxon>
        <taxon>Synergistia</taxon>
        <taxon>Synergistales</taxon>
        <taxon>Dethiosulfovibrionaceae</taxon>
        <taxon>Pyramidobacter</taxon>
    </lineage>
</organism>
<evidence type="ECO:0000313" key="4">
    <source>
        <dbReference type="Proteomes" id="UP000006462"/>
    </source>
</evidence>
<dbReference type="PANTHER" id="PTHR35342:SF5">
    <property type="entry name" value="TRICARBOXYLIC TRANSPORT PROTEIN"/>
    <property type="match status" value="1"/>
</dbReference>
<feature type="transmembrane region" description="Helical" evidence="1">
    <location>
        <begin position="59"/>
        <end position="80"/>
    </location>
</feature>
<comment type="caution">
    <text evidence="3">The sequence shown here is derived from an EMBL/GenBank/DDBJ whole genome shotgun (WGS) entry which is preliminary data.</text>
</comment>
<feature type="domain" description="DUF112" evidence="2">
    <location>
        <begin position="18"/>
        <end position="160"/>
    </location>
</feature>
<keyword evidence="1" id="KW-1133">Transmembrane helix</keyword>
<feature type="transmembrane region" description="Helical" evidence="1">
    <location>
        <begin position="107"/>
        <end position="130"/>
    </location>
</feature>
<protein>
    <recommendedName>
        <fullName evidence="2">DUF112 domain-containing protein</fullName>
    </recommendedName>
</protein>
<proteinExistence type="predicted"/>
<reference evidence="3 4" key="1">
    <citation type="submission" date="2009-12" db="EMBL/GenBank/DDBJ databases">
        <authorList>
            <person name="Shrivastava S."/>
            <person name="Madupu R."/>
            <person name="Durkin A.S."/>
            <person name="Torralba M."/>
            <person name="Methe B."/>
            <person name="Sutton G.G."/>
            <person name="Strausberg R.L."/>
            <person name="Nelson K.E."/>
        </authorList>
    </citation>
    <scope>NUCLEOTIDE SEQUENCE [LARGE SCALE GENOMIC DNA]</scope>
    <source>
        <strain evidence="3 4">W5455</strain>
    </source>
</reference>
<keyword evidence="1" id="KW-0472">Membrane</keyword>
<keyword evidence="4" id="KW-1185">Reference proteome</keyword>
<dbReference type="EMBL" id="ADFP01000010">
    <property type="protein sequence ID" value="EFB91949.1"/>
    <property type="molecule type" value="Genomic_DNA"/>
</dbReference>
<feature type="transmembrane region" description="Helical" evidence="1">
    <location>
        <begin position="136"/>
        <end position="159"/>
    </location>
</feature>
<dbReference type="Pfam" id="PF01970">
    <property type="entry name" value="TctA"/>
    <property type="match status" value="1"/>
</dbReference>
<keyword evidence="1" id="KW-0812">Transmembrane</keyword>